<feature type="transmembrane region" description="Helical" evidence="9">
    <location>
        <begin position="427"/>
        <end position="447"/>
    </location>
</feature>
<comment type="similarity">
    <text evidence="2">Belongs to the dpy-19 family.</text>
</comment>
<dbReference type="AlphaFoldDB" id="A0AAE0V017"/>
<feature type="transmembrane region" description="Helical" evidence="9">
    <location>
        <begin position="459"/>
        <end position="480"/>
    </location>
</feature>
<feature type="transmembrane region" description="Helical" evidence="9">
    <location>
        <begin position="360"/>
        <end position="376"/>
    </location>
</feature>
<evidence type="ECO:0000256" key="4">
    <source>
        <dbReference type="ARBA" id="ARBA00022679"/>
    </source>
</evidence>
<sequence length="837" mass="94801">VVVVVVVVVVVQFVSPTLPPFQREMTDVRCRKPGEKDEAASEVEQGSRLEGVVRDEDGGDGLGSDSGSAVKEGAESPSSEDTLTDDARADADVDDARADADDAGERTQTMRQQTQARRSLRLPCRGGQEGRAGLQVQHNLSQDNKQEQQNGDVSEVSEALHRLSSSCHLWDDVRGVPEHVPREEVLVLHTAGDGSGTELEREITFQGGSGLYYYYYKHMLFASSFEKGVYELMRDNRTISGQTINAVEQLSLYPELLSSLLYKLSGSQDSMEPVYFYIGVVFALQAVYVTALFICSWVMSGTWVAGMLAVVWFIINRPDTTKVDYAIPLRDNWALPYFSCQVAALTAFLSNNISSAMEMFCYLLMSVTTFTFIVMWEHSHYILFVQGLALLLLDCFDLVPARKTADIHKVYLSSLSLAYVVQYQKPSLLSCPLLSLLIANMVARYLQQKMKMGPLVARLMKIVLHLYLVFTASITFNYLIKRIFPVNQSDFILKFLEVRFGLNSTTEFIPNLLLCEDGFQAPGQDFFLRLTHASVLPFYLIVLLVCLLSIMQTIYRRLSGERAMGSVQLEDGRIGERPEVIYHVFHTLLFGALAMLFQGMKYLWTPYVCMFTAFGVCSPELWMTVFKWVRLKSVHPVVLALILSTAVPTIIGFSLWREYFPRVLSELTEVQEFYDPDTVELMNWIRSQAPLSAVFAASPALSGTVKVCTGWPVTNLPLYADLSLLQRTESTYQVYAMRSAEDIYKLLTAQKSSYVIIEEELCNEMSPVRGCRIKDLLDYANGHVVYDKGEMYTFSKHGRFCHEIKMNYSPYTNYFTRVFWNRLYHVYKVNSVISFQY</sequence>
<evidence type="ECO:0000256" key="3">
    <source>
        <dbReference type="ARBA" id="ARBA00022676"/>
    </source>
</evidence>
<comment type="caution">
    <text evidence="11">The sequence shown here is derived from an EMBL/GenBank/DDBJ whole genome shotgun (WGS) entry which is preliminary data.</text>
</comment>
<feature type="region of interest" description="Disordered" evidence="8">
    <location>
        <begin position="32"/>
        <end position="129"/>
    </location>
</feature>
<evidence type="ECO:0000256" key="10">
    <source>
        <dbReference type="SAM" id="SignalP"/>
    </source>
</evidence>
<feature type="compositionally biased region" description="Basic and acidic residues" evidence="8">
    <location>
        <begin position="32"/>
        <end position="56"/>
    </location>
</feature>
<reference evidence="11" key="1">
    <citation type="submission" date="2023-06" db="EMBL/GenBank/DDBJ databases">
        <title>Male Hemibagrus guttatus genome.</title>
        <authorList>
            <person name="Bian C."/>
        </authorList>
    </citation>
    <scope>NUCLEOTIDE SEQUENCE</scope>
    <source>
        <strain evidence="11">Male_cb2023</strain>
        <tissue evidence="11">Muscle</tissue>
    </source>
</reference>
<gene>
    <name evidence="11" type="ORF">QTP70_025156</name>
</gene>
<keyword evidence="4" id="KW-0808">Transferase</keyword>
<dbReference type="EMBL" id="JAUCMX010000013">
    <property type="protein sequence ID" value="KAK3526363.1"/>
    <property type="molecule type" value="Genomic_DNA"/>
</dbReference>
<feature type="transmembrane region" description="Helical" evidence="9">
    <location>
        <begin position="604"/>
        <end position="625"/>
    </location>
</feature>
<dbReference type="Proteomes" id="UP001274896">
    <property type="component" value="Unassembled WGS sequence"/>
</dbReference>
<evidence type="ECO:0000256" key="8">
    <source>
        <dbReference type="SAM" id="MobiDB-lite"/>
    </source>
</evidence>
<feature type="signal peptide" evidence="10">
    <location>
        <begin position="1"/>
        <end position="16"/>
    </location>
</feature>
<evidence type="ECO:0000256" key="2">
    <source>
        <dbReference type="ARBA" id="ARBA00008744"/>
    </source>
</evidence>
<feature type="transmembrane region" description="Helical" evidence="9">
    <location>
        <begin position="297"/>
        <end position="315"/>
    </location>
</feature>
<accession>A0AAE0V017</accession>
<keyword evidence="10" id="KW-0732">Signal</keyword>
<feature type="transmembrane region" description="Helical" evidence="9">
    <location>
        <begin position="637"/>
        <end position="656"/>
    </location>
</feature>
<dbReference type="InterPro" id="IPR018732">
    <property type="entry name" value="Dpy-19/Dpy-19-like"/>
</dbReference>
<evidence type="ECO:0000256" key="5">
    <source>
        <dbReference type="ARBA" id="ARBA00022692"/>
    </source>
</evidence>
<dbReference type="PANTHER" id="PTHR31488:SF2">
    <property type="entry name" value="C-MANNOSYLTRANSFERASE DPY19L4-RELATED"/>
    <property type="match status" value="1"/>
</dbReference>
<dbReference type="Pfam" id="PF10034">
    <property type="entry name" value="Dpy19"/>
    <property type="match status" value="1"/>
</dbReference>
<keyword evidence="7 9" id="KW-0472">Membrane</keyword>
<organism evidence="11 12">
    <name type="scientific">Hemibagrus guttatus</name>
    <dbReference type="NCBI Taxonomy" id="175788"/>
    <lineage>
        <taxon>Eukaryota</taxon>
        <taxon>Metazoa</taxon>
        <taxon>Chordata</taxon>
        <taxon>Craniata</taxon>
        <taxon>Vertebrata</taxon>
        <taxon>Euteleostomi</taxon>
        <taxon>Actinopterygii</taxon>
        <taxon>Neopterygii</taxon>
        <taxon>Teleostei</taxon>
        <taxon>Ostariophysi</taxon>
        <taxon>Siluriformes</taxon>
        <taxon>Bagridae</taxon>
        <taxon>Hemibagrus</taxon>
    </lineage>
</organism>
<evidence type="ECO:0000256" key="9">
    <source>
        <dbReference type="SAM" id="Phobius"/>
    </source>
</evidence>
<feature type="compositionally biased region" description="Basic and acidic residues" evidence="8">
    <location>
        <begin position="85"/>
        <end position="105"/>
    </location>
</feature>
<dbReference type="GO" id="GO:0000030">
    <property type="term" value="F:mannosyltransferase activity"/>
    <property type="evidence" value="ECO:0007669"/>
    <property type="project" value="TreeGrafter"/>
</dbReference>
<feature type="transmembrane region" description="Helical" evidence="9">
    <location>
        <begin position="580"/>
        <end position="598"/>
    </location>
</feature>
<feature type="transmembrane region" description="Helical" evidence="9">
    <location>
        <begin position="536"/>
        <end position="555"/>
    </location>
</feature>
<keyword evidence="12" id="KW-1185">Reference proteome</keyword>
<evidence type="ECO:0000313" key="11">
    <source>
        <dbReference type="EMBL" id="KAK3526363.1"/>
    </source>
</evidence>
<keyword evidence="5 9" id="KW-0812">Transmembrane</keyword>
<evidence type="ECO:0008006" key="13">
    <source>
        <dbReference type="Google" id="ProtNLM"/>
    </source>
</evidence>
<keyword evidence="3" id="KW-0328">Glycosyltransferase</keyword>
<comment type="subcellular location">
    <subcellularLocation>
        <location evidence="1">Membrane</location>
        <topology evidence="1">Multi-pass membrane protein</topology>
    </subcellularLocation>
</comment>
<evidence type="ECO:0000313" key="12">
    <source>
        <dbReference type="Proteomes" id="UP001274896"/>
    </source>
</evidence>
<feature type="transmembrane region" description="Helical" evidence="9">
    <location>
        <begin position="274"/>
        <end position="292"/>
    </location>
</feature>
<evidence type="ECO:0000256" key="7">
    <source>
        <dbReference type="ARBA" id="ARBA00023136"/>
    </source>
</evidence>
<dbReference type="GO" id="GO:0005637">
    <property type="term" value="C:nuclear inner membrane"/>
    <property type="evidence" value="ECO:0007669"/>
    <property type="project" value="TreeGrafter"/>
</dbReference>
<feature type="chain" id="PRO_5042132105" description="C-mannosyltransferase DPY19L4" evidence="10">
    <location>
        <begin position="17"/>
        <end position="837"/>
    </location>
</feature>
<proteinExistence type="inferred from homology"/>
<feature type="transmembrane region" description="Helical" evidence="9">
    <location>
        <begin position="335"/>
        <end position="353"/>
    </location>
</feature>
<name>A0AAE0V017_9TELE</name>
<feature type="compositionally biased region" description="Low complexity" evidence="8">
    <location>
        <begin position="106"/>
        <end position="117"/>
    </location>
</feature>
<evidence type="ECO:0000256" key="6">
    <source>
        <dbReference type="ARBA" id="ARBA00022989"/>
    </source>
</evidence>
<evidence type="ECO:0000256" key="1">
    <source>
        <dbReference type="ARBA" id="ARBA00004141"/>
    </source>
</evidence>
<feature type="non-terminal residue" evidence="11">
    <location>
        <position position="1"/>
    </location>
</feature>
<keyword evidence="6 9" id="KW-1133">Transmembrane helix</keyword>
<dbReference type="PANTHER" id="PTHR31488">
    <property type="entry name" value="DPY-19-LIKE 1, LIKE (H. SAPIENS)"/>
    <property type="match status" value="1"/>
</dbReference>
<protein>
    <recommendedName>
        <fullName evidence="13">C-mannosyltransferase DPY19L4</fullName>
    </recommendedName>
</protein>